<dbReference type="PROSITE" id="PS50966">
    <property type="entry name" value="ZF_SWIM"/>
    <property type="match status" value="1"/>
</dbReference>
<dbReference type="Pfam" id="PF04434">
    <property type="entry name" value="SWIM"/>
    <property type="match status" value="1"/>
</dbReference>
<evidence type="ECO:0000313" key="7">
    <source>
        <dbReference type="Proteomes" id="UP000428333"/>
    </source>
</evidence>
<evidence type="ECO:0000256" key="4">
    <source>
        <dbReference type="PROSITE-ProRule" id="PRU00325"/>
    </source>
</evidence>
<feature type="domain" description="SWIM-type" evidence="5">
    <location>
        <begin position="492"/>
        <end position="528"/>
    </location>
</feature>
<evidence type="ECO:0000256" key="3">
    <source>
        <dbReference type="ARBA" id="ARBA00022833"/>
    </source>
</evidence>
<reference evidence="6 7" key="1">
    <citation type="journal article" date="2019" name="Genome Biol. Evol.">
        <title>The Rhododendron genome and chromosomal organization provide insight into shared whole-genome duplications across the heath family (Ericaceae).</title>
        <authorList>
            <person name="Soza V.L."/>
            <person name="Lindsley D."/>
            <person name="Waalkes A."/>
            <person name="Ramage E."/>
            <person name="Patwardhan R.P."/>
            <person name="Burton J.N."/>
            <person name="Adey A."/>
            <person name="Kumar A."/>
            <person name="Qiu R."/>
            <person name="Shendure J."/>
            <person name="Hall B."/>
        </authorList>
    </citation>
    <scope>NUCLEOTIDE SEQUENCE [LARGE SCALE GENOMIC DNA]</scope>
    <source>
        <strain evidence="6">RSF 1966-606</strain>
    </source>
</reference>
<evidence type="ECO:0000256" key="1">
    <source>
        <dbReference type="ARBA" id="ARBA00022723"/>
    </source>
</evidence>
<evidence type="ECO:0000313" key="6">
    <source>
        <dbReference type="EMBL" id="KAE9459929.1"/>
    </source>
</evidence>
<dbReference type="GO" id="GO:0008270">
    <property type="term" value="F:zinc ion binding"/>
    <property type="evidence" value="ECO:0007669"/>
    <property type="project" value="UniProtKB-KW"/>
</dbReference>
<protein>
    <recommendedName>
        <fullName evidence="5">SWIM-type domain-containing protein</fullName>
    </recommendedName>
</protein>
<dbReference type="OrthoDB" id="2402896at2759"/>
<keyword evidence="7" id="KW-1185">Reference proteome</keyword>
<keyword evidence="2 4" id="KW-0863">Zinc-finger</keyword>
<evidence type="ECO:0000259" key="5">
    <source>
        <dbReference type="PROSITE" id="PS50966"/>
    </source>
</evidence>
<dbReference type="PANTHER" id="PTHR47718:SF2">
    <property type="entry name" value="PROTEIN FAR1-RELATED SEQUENCE 5-LIKE"/>
    <property type="match status" value="1"/>
</dbReference>
<dbReference type="AlphaFoldDB" id="A0A6A4LWZ6"/>
<dbReference type="SMART" id="SM00575">
    <property type="entry name" value="ZnF_PMZ"/>
    <property type="match status" value="1"/>
</dbReference>
<sequence length="528" mass="60570">MNAFKNETYDQKLLLPNLNFLPLKEVLVFETVVLAEKCICWLLLVIGSLPYDLLPEVNHYDRRSVDTTDSEYDDDTDNEPGYGSLLRHAREVYASPSFHMFENEYKKSKTLDVDVDGCGSVKKSGSKDDLDMLTKRICTPLLRHAGVIYLGNFFRISQETFKRSEYLSVETVRETFGDRKDIYTSNVFSVFHEEYKKSELLCVSSTGMETKSSYTNVVALERIFCTMKEVLVVENVVVAEKCLCWLLLVIGSLPYNLLPEVKHNDERFPLLTESVDTTESEYDDDTDDEPGYGSLLRHAREVYASTSFFIFENEYKKSKTLDVDVSNEDHDERGTLKSNTLTAMYACIPLYDGLVDTLRNRVQGRVGHVTKRVSIPPLRHAGDVYLANIFPMSQETFKRSEYLSVETVRDTISDGELIYDGEARKHKQSRYHVDAPLLRFTRDIYTSNVFSVFREEYKKSEHLFVMFIRQTFDDMGLCFVCEVRKPRHSRSHIVLAEANKGLVKCSCKGFENTGILCCHALAVLDAYS</sequence>
<keyword evidence="3" id="KW-0862">Zinc</keyword>
<dbReference type="EMBL" id="QEFC01001151">
    <property type="protein sequence ID" value="KAE9459929.1"/>
    <property type="molecule type" value="Genomic_DNA"/>
</dbReference>
<gene>
    <name evidence="6" type="ORF">C3L33_08172</name>
</gene>
<accession>A0A6A4LWZ6</accession>
<comment type="caution">
    <text evidence="6">The sequence shown here is derived from an EMBL/GenBank/DDBJ whole genome shotgun (WGS) entry which is preliminary data.</text>
</comment>
<feature type="non-terminal residue" evidence="6">
    <location>
        <position position="1"/>
    </location>
</feature>
<evidence type="ECO:0000256" key="2">
    <source>
        <dbReference type="ARBA" id="ARBA00022771"/>
    </source>
</evidence>
<organism evidence="6 7">
    <name type="scientific">Rhododendron williamsianum</name>
    <dbReference type="NCBI Taxonomy" id="262921"/>
    <lineage>
        <taxon>Eukaryota</taxon>
        <taxon>Viridiplantae</taxon>
        <taxon>Streptophyta</taxon>
        <taxon>Embryophyta</taxon>
        <taxon>Tracheophyta</taxon>
        <taxon>Spermatophyta</taxon>
        <taxon>Magnoliopsida</taxon>
        <taxon>eudicotyledons</taxon>
        <taxon>Gunneridae</taxon>
        <taxon>Pentapetalae</taxon>
        <taxon>asterids</taxon>
        <taxon>Ericales</taxon>
        <taxon>Ericaceae</taxon>
        <taxon>Ericoideae</taxon>
        <taxon>Rhodoreae</taxon>
        <taxon>Rhododendron</taxon>
    </lineage>
</organism>
<keyword evidence="1" id="KW-0479">Metal-binding</keyword>
<dbReference type="InterPro" id="IPR006564">
    <property type="entry name" value="Znf_PMZ"/>
</dbReference>
<dbReference type="PANTHER" id="PTHR47718">
    <property type="entry name" value="OS01G0519700 PROTEIN"/>
    <property type="match status" value="1"/>
</dbReference>
<dbReference type="Proteomes" id="UP000428333">
    <property type="component" value="Linkage Group LG05"/>
</dbReference>
<name>A0A6A4LWZ6_9ERIC</name>
<proteinExistence type="predicted"/>
<dbReference type="InterPro" id="IPR007527">
    <property type="entry name" value="Znf_SWIM"/>
</dbReference>